<keyword evidence="2" id="KW-1185">Reference proteome</keyword>
<dbReference type="Proteomes" id="UP001208570">
    <property type="component" value="Unassembled WGS sequence"/>
</dbReference>
<accession>A0AAD9MWU0</accession>
<comment type="caution">
    <text evidence="1">The sequence shown here is derived from an EMBL/GenBank/DDBJ whole genome shotgun (WGS) entry which is preliminary data.</text>
</comment>
<reference evidence="1" key="1">
    <citation type="journal article" date="2023" name="Mol. Biol. Evol.">
        <title>Third-Generation Sequencing Reveals the Adaptive Role of the Epigenome in Three Deep-Sea Polychaetes.</title>
        <authorList>
            <person name="Perez M."/>
            <person name="Aroh O."/>
            <person name="Sun Y."/>
            <person name="Lan Y."/>
            <person name="Juniper S.K."/>
            <person name="Young C.R."/>
            <person name="Angers B."/>
            <person name="Qian P.Y."/>
        </authorList>
    </citation>
    <scope>NUCLEOTIDE SEQUENCE</scope>
    <source>
        <strain evidence="1">P08H-3</strain>
    </source>
</reference>
<dbReference type="AlphaFoldDB" id="A0AAD9MWU0"/>
<evidence type="ECO:0000313" key="2">
    <source>
        <dbReference type="Proteomes" id="UP001208570"/>
    </source>
</evidence>
<organism evidence="1 2">
    <name type="scientific">Paralvinella palmiformis</name>
    <dbReference type="NCBI Taxonomy" id="53620"/>
    <lineage>
        <taxon>Eukaryota</taxon>
        <taxon>Metazoa</taxon>
        <taxon>Spiralia</taxon>
        <taxon>Lophotrochozoa</taxon>
        <taxon>Annelida</taxon>
        <taxon>Polychaeta</taxon>
        <taxon>Sedentaria</taxon>
        <taxon>Canalipalpata</taxon>
        <taxon>Terebellida</taxon>
        <taxon>Terebelliformia</taxon>
        <taxon>Alvinellidae</taxon>
        <taxon>Paralvinella</taxon>
    </lineage>
</organism>
<protein>
    <submittedName>
        <fullName evidence="1">Uncharacterized protein</fullName>
    </submittedName>
</protein>
<dbReference type="EMBL" id="JAODUP010000501">
    <property type="protein sequence ID" value="KAK2148360.1"/>
    <property type="molecule type" value="Genomic_DNA"/>
</dbReference>
<name>A0AAD9MWU0_9ANNE</name>
<proteinExistence type="predicted"/>
<gene>
    <name evidence="1" type="ORF">LSH36_501g05027</name>
</gene>
<evidence type="ECO:0000313" key="1">
    <source>
        <dbReference type="EMBL" id="KAK2148360.1"/>
    </source>
</evidence>
<sequence length="95" mass="11352">MAVNDIQGLLDLFLPKVQIYQFYIIINKENVSTNQNLHAEYAENMNNDNYKAWTVNIHITAMCDIYKQRDVLIKMQQVWLNEKMLMRAQGKKWPF</sequence>